<feature type="transmembrane region" description="Helical" evidence="1">
    <location>
        <begin position="12"/>
        <end position="31"/>
    </location>
</feature>
<keyword evidence="1" id="KW-0812">Transmembrane</keyword>
<dbReference type="EMBL" id="AMCI01003456">
    <property type="protein sequence ID" value="EJX00256.1"/>
    <property type="molecule type" value="Genomic_DNA"/>
</dbReference>
<name>J9CJK9_9ZZZZ</name>
<proteinExistence type="predicted"/>
<evidence type="ECO:0000313" key="2">
    <source>
        <dbReference type="EMBL" id="EJX00256.1"/>
    </source>
</evidence>
<protein>
    <submittedName>
        <fullName evidence="2">Uncharacterized protein</fullName>
    </submittedName>
</protein>
<keyword evidence="1" id="KW-0472">Membrane</keyword>
<keyword evidence="1" id="KW-1133">Transmembrane helix</keyword>
<gene>
    <name evidence="2" type="ORF">EVA_11639</name>
</gene>
<organism evidence="2">
    <name type="scientific">gut metagenome</name>
    <dbReference type="NCBI Taxonomy" id="749906"/>
    <lineage>
        <taxon>unclassified sequences</taxon>
        <taxon>metagenomes</taxon>
        <taxon>organismal metagenomes</taxon>
    </lineage>
</organism>
<comment type="caution">
    <text evidence="2">The sequence shown here is derived from an EMBL/GenBank/DDBJ whole genome shotgun (WGS) entry which is preliminary data.</text>
</comment>
<evidence type="ECO:0000256" key="1">
    <source>
        <dbReference type="SAM" id="Phobius"/>
    </source>
</evidence>
<sequence>MTPILVSPISTLLKGVVSLYSASFFILSSNFTRRFLAMAGRQTYFAGFFSHFLGSTSCLS</sequence>
<reference evidence="2" key="1">
    <citation type="journal article" date="2012" name="PLoS ONE">
        <title>Gene sets for utilization of primary and secondary nutrition supplies in the distal gut of endangered iberian lynx.</title>
        <authorList>
            <person name="Alcaide M."/>
            <person name="Messina E."/>
            <person name="Richter M."/>
            <person name="Bargiela R."/>
            <person name="Peplies J."/>
            <person name="Huws S.A."/>
            <person name="Newbold C.J."/>
            <person name="Golyshin P.N."/>
            <person name="Simon M.A."/>
            <person name="Lopez G."/>
            <person name="Yakimov M.M."/>
            <person name="Ferrer M."/>
        </authorList>
    </citation>
    <scope>NUCLEOTIDE SEQUENCE</scope>
</reference>
<dbReference type="AlphaFoldDB" id="J9CJK9"/>
<accession>J9CJK9</accession>